<gene>
    <name evidence="1" type="ORF">H9841_08925</name>
</gene>
<name>A0A9D2BYA5_9FIRM</name>
<protein>
    <submittedName>
        <fullName evidence="1">C-GCAxxG-C-C family protein</fullName>
    </submittedName>
</protein>
<sequence length="131" mass="13977">MDVRAECQALWTDTATHYNCTQSVVLPFCERYGVDKESARKLGTHFGGGMRCGGVCGAVSGALMVLGMAGCGEAEADQFLERYQARYGALTCAELLQRVGQGGKVTCAPLVYGAVELLEELLPPQTPKETP</sequence>
<dbReference type="Pfam" id="PF09719">
    <property type="entry name" value="C_GCAxxG_C_C"/>
    <property type="match status" value="1"/>
</dbReference>
<proteinExistence type="predicted"/>
<dbReference type="AlphaFoldDB" id="A0A9D2BYA5"/>
<dbReference type="Proteomes" id="UP000823868">
    <property type="component" value="Unassembled WGS sequence"/>
</dbReference>
<evidence type="ECO:0000313" key="2">
    <source>
        <dbReference type="Proteomes" id="UP000823868"/>
    </source>
</evidence>
<organism evidence="1 2">
    <name type="scientific">Candidatus Flavonifractor merdigallinarum</name>
    <dbReference type="NCBI Taxonomy" id="2838589"/>
    <lineage>
        <taxon>Bacteria</taxon>
        <taxon>Bacillati</taxon>
        <taxon>Bacillota</taxon>
        <taxon>Clostridia</taxon>
        <taxon>Eubacteriales</taxon>
        <taxon>Oscillospiraceae</taxon>
        <taxon>Flavonifractor</taxon>
    </lineage>
</organism>
<accession>A0A9D2BYA5</accession>
<comment type="caution">
    <text evidence="1">The sequence shown here is derived from an EMBL/GenBank/DDBJ whole genome shotgun (WGS) entry which is preliminary data.</text>
</comment>
<reference evidence="1" key="1">
    <citation type="journal article" date="2021" name="PeerJ">
        <title>Extensive microbial diversity within the chicken gut microbiome revealed by metagenomics and culture.</title>
        <authorList>
            <person name="Gilroy R."/>
            <person name="Ravi A."/>
            <person name="Getino M."/>
            <person name="Pursley I."/>
            <person name="Horton D.L."/>
            <person name="Alikhan N.F."/>
            <person name="Baker D."/>
            <person name="Gharbi K."/>
            <person name="Hall N."/>
            <person name="Watson M."/>
            <person name="Adriaenssens E.M."/>
            <person name="Foster-Nyarko E."/>
            <person name="Jarju S."/>
            <person name="Secka A."/>
            <person name="Antonio M."/>
            <person name="Oren A."/>
            <person name="Chaudhuri R.R."/>
            <person name="La Ragione R."/>
            <person name="Hildebrand F."/>
            <person name="Pallen M.J."/>
        </authorList>
    </citation>
    <scope>NUCLEOTIDE SEQUENCE</scope>
    <source>
        <strain evidence="1">ChiBcec16_6824</strain>
    </source>
</reference>
<dbReference type="InterPro" id="IPR010181">
    <property type="entry name" value="CGCAxxGCC_motif"/>
</dbReference>
<dbReference type="EMBL" id="DXDX01000165">
    <property type="protein sequence ID" value="HIY22006.1"/>
    <property type="molecule type" value="Genomic_DNA"/>
</dbReference>
<dbReference type="NCBIfam" id="TIGR01909">
    <property type="entry name" value="C_GCAxxG_C_C"/>
    <property type="match status" value="1"/>
</dbReference>
<evidence type="ECO:0000313" key="1">
    <source>
        <dbReference type="EMBL" id="HIY22006.1"/>
    </source>
</evidence>
<reference evidence="1" key="2">
    <citation type="submission" date="2021-04" db="EMBL/GenBank/DDBJ databases">
        <authorList>
            <person name="Gilroy R."/>
        </authorList>
    </citation>
    <scope>NUCLEOTIDE SEQUENCE</scope>
    <source>
        <strain evidence="1">ChiBcec16_6824</strain>
    </source>
</reference>